<protein>
    <recommendedName>
        <fullName evidence="4">DUF5134 domain-containing protein</fullName>
    </recommendedName>
</protein>
<evidence type="ECO:0000313" key="3">
    <source>
        <dbReference type="Proteomes" id="UP000465361"/>
    </source>
</evidence>
<keyword evidence="1" id="KW-0812">Transmembrane</keyword>
<accession>A0A7I9XVX0</accession>
<dbReference type="Pfam" id="PF17197">
    <property type="entry name" value="DUF5134"/>
    <property type="match status" value="1"/>
</dbReference>
<feature type="transmembrane region" description="Helical" evidence="1">
    <location>
        <begin position="93"/>
        <end position="110"/>
    </location>
</feature>
<dbReference type="EMBL" id="BLKW01000002">
    <property type="protein sequence ID" value="GFG73941.1"/>
    <property type="molecule type" value="Genomic_DNA"/>
</dbReference>
<evidence type="ECO:0000256" key="1">
    <source>
        <dbReference type="SAM" id="Phobius"/>
    </source>
</evidence>
<feature type="transmembrane region" description="Helical" evidence="1">
    <location>
        <begin position="190"/>
        <end position="208"/>
    </location>
</feature>
<keyword evidence="1" id="KW-0472">Membrane</keyword>
<dbReference type="InterPro" id="IPR033458">
    <property type="entry name" value="DUF5134"/>
</dbReference>
<dbReference type="RefSeq" id="WP_163755330.1">
    <property type="nucleotide sequence ID" value="NZ_BLKW01000002.1"/>
</dbReference>
<feature type="transmembrane region" description="Helical" evidence="1">
    <location>
        <begin position="34"/>
        <end position="54"/>
    </location>
</feature>
<feature type="transmembrane region" description="Helical" evidence="1">
    <location>
        <begin position="149"/>
        <end position="169"/>
    </location>
</feature>
<comment type="caution">
    <text evidence="2">The sequence shown here is derived from an EMBL/GenBank/DDBJ whole genome shotgun (WGS) entry which is preliminary data.</text>
</comment>
<sequence>MISDPVLRWVVTGLFVLSAAECGYAILAKRRPWTMVVSHGLHFAMSVAMVVMVWPRGAQLPASGPMLLFLWATAVFATMALVVARTPTLRLQYGYNSLMMLATAWMYALMDDDLLTIRSGTQSVAHSGAALPGTGMATMTMSASGGSPAWLGAINWCGTVTFAAAAVFWTHKHIVERLQGIGRSRSLGSLGQAAMAAGMTILFVATLFRI</sequence>
<feature type="transmembrane region" description="Helical" evidence="1">
    <location>
        <begin position="66"/>
        <end position="84"/>
    </location>
</feature>
<evidence type="ECO:0000313" key="2">
    <source>
        <dbReference type="EMBL" id="GFG73941.1"/>
    </source>
</evidence>
<name>A0A7I9XVX0_9MYCO</name>
<dbReference type="Proteomes" id="UP000465361">
    <property type="component" value="Unassembled WGS sequence"/>
</dbReference>
<feature type="transmembrane region" description="Helical" evidence="1">
    <location>
        <begin position="6"/>
        <end position="27"/>
    </location>
</feature>
<evidence type="ECO:0008006" key="4">
    <source>
        <dbReference type="Google" id="ProtNLM"/>
    </source>
</evidence>
<proteinExistence type="predicted"/>
<keyword evidence="3" id="KW-1185">Reference proteome</keyword>
<keyword evidence="1" id="KW-1133">Transmembrane helix</keyword>
<gene>
    <name evidence="2" type="ORF">MBOT_13060</name>
</gene>
<reference evidence="2 3" key="1">
    <citation type="journal article" date="2019" name="Emerg. Microbes Infect.">
        <title>Comprehensive subspecies identification of 175 nontuberculous mycobacteria species based on 7547 genomic profiles.</title>
        <authorList>
            <person name="Matsumoto Y."/>
            <person name="Kinjo T."/>
            <person name="Motooka D."/>
            <person name="Nabeya D."/>
            <person name="Jung N."/>
            <person name="Uechi K."/>
            <person name="Horii T."/>
            <person name="Iida T."/>
            <person name="Fujita J."/>
            <person name="Nakamura S."/>
        </authorList>
    </citation>
    <scope>NUCLEOTIDE SEQUENCE [LARGE SCALE GENOMIC DNA]</scope>
    <source>
        <strain evidence="2 3">JCM 17322</strain>
    </source>
</reference>
<organism evidence="2 3">
    <name type="scientific">Mycobacterium botniense</name>
    <dbReference type="NCBI Taxonomy" id="84962"/>
    <lineage>
        <taxon>Bacteria</taxon>
        <taxon>Bacillati</taxon>
        <taxon>Actinomycetota</taxon>
        <taxon>Actinomycetes</taxon>
        <taxon>Mycobacteriales</taxon>
        <taxon>Mycobacteriaceae</taxon>
        <taxon>Mycobacterium</taxon>
    </lineage>
</organism>
<dbReference type="AlphaFoldDB" id="A0A7I9XVX0"/>